<dbReference type="PRINTS" id="PR00447">
    <property type="entry name" value="NATRESASSCMP"/>
</dbReference>
<feature type="transmembrane region" description="Helical" evidence="6">
    <location>
        <begin position="172"/>
        <end position="192"/>
    </location>
</feature>
<feature type="transmembrane region" description="Helical" evidence="6">
    <location>
        <begin position="65"/>
        <end position="83"/>
    </location>
</feature>
<feature type="transmembrane region" description="Helical" evidence="6">
    <location>
        <begin position="112"/>
        <end position="133"/>
    </location>
</feature>
<reference evidence="8" key="1">
    <citation type="submission" date="2016-02" db="EMBL/GenBank/DDBJ databases">
        <authorList>
            <person name="Wibberg D."/>
        </authorList>
    </citation>
    <scope>NUCLEOTIDE SEQUENCE [LARGE SCALE GENOMIC DNA]</scope>
</reference>
<dbReference type="GO" id="GO:0005886">
    <property type="term" value="C:plasma membrane"/>
    <property type="evidence" value="ECO:0007669"/>
    <property type="project" value="TreeGrafter"/>
</dbReference>
<keyword evidence="2" id="KW-0813">Transport</keyword>
<feature type="transmembrane region" description="Helical" evidence="6">
    <location>
        <begin position="407"/>
        <end position="427"/>
    </location>
</feature>
<evidence type="ECO:0000256" key="3">
    <source>
        <dbReference type="ARBA" id="ARBA00022692"/>
    </source>
</evidence>
<feature type="transmembrane region" description="Helical" evidence="6">
    <location>
        <begin position="366"/>
        <end position="387"/>
    </location>
</feature>
<sequence>MNSQLDAAARCDLQPATPPPIDPDSGRGYLGRGRVLGLIGPAFVAAVAFVDPGNFGTNVSAGASYGYLLLWAVVVANLMAVLVQYLSAKLGLATGCSLAEVCREHTSTPVRIGLWLVAEFVVVMTDLAEFVGGAIALELLFGISLLVGGLVITAVTLLVLRLRVRGLDGFPAVIVALLFLIVFSMLYLLVAAPPHVAEASAGLIPHFSGTPSAVLACGIVGATVMPHAVFLHSALIGGLHDRGATTIRTPAMLRFIRRDVVIAMGLAGVVNATVLVVATRLPASAGESLHEAHAAFTRSEGEVFATVFAVALLGSGLASASAGVYSGQAIMQGFLRRKSSVFIRRMISSVPALVILAVIGDPTKALVFSQVALAFGLPFALVPLVVFTARRSVMGAFVNRRWTTTAVGLIAAVIASLNVFLIIDLAIA</sequence>
<dbReference type="Pfam" id="PF01566">
    <property type="entry name" value="Nramp"/>
    <property type="match status" value="1"/>
</dbReference>
<organism evidence="7 8">
    <name type="scientific">Candidatus Protofrankia californiensis</name>
    <dbReference type="NCBI Taxonomy" id="1839754"/>
    <lineage>
        <taxon>Bacteria</taxon>
        <taxon>Bacillati</taxon>
        <taxon>Actinomycetota</taxon>
        <taxon>Actinomycetes</taxon>
        <taxon>Frankiales</taxon>
        <taxon>Frankiaceae</taxon>
        <taxon>Protofrankia</taxon>
    </lineage>
</organism>
<gene>
    <name evidence="7" type="ORF">FDG2_5075</name>
</gene>
<comment type="subcellular location">
    <subcellularLocation>
        <location evidence="1">Membrane</location>
        <topology evidence="1">Multi-pass membrane protein</topology>
    </subcellularLocation>
</comment>
<dbReference type="PANTHER" id="PTHR11706:SF33">
    <property type="entry name" value="NATURAL RESISTANCE-ASSOCIATED MACROPHAGE PROTEIN 2"/>
    <property type="match status" value="1"/>
</dbReference>
<dbReference type="InterPro" id="IPR001046">
    <property type="entry name" value="NRAMP_fam"/>
</dbReference>
<dbReference type="Proteomes" id="UP000199013">
    <property type="component" value="Unassembled WGS sequence"/>
</dbReference>
<keyword evidence="3 6" id="KW-0812">Transmembrane</keyword>
<dbReference type="NCBIfam" id="NF037982">
    <property type="entry name" value="Nramp_1"/>
    <property type="match status" value="1"/>
</dbReference>
<feature type="transmembrane region" description="Helical" evidence="6">
    <location>
        <begin position="342"/>
        <end position="360"/>
    </location>
</feature>
<evidence type="ECO:0000256" key="2">
    <source>
        <dbReference type="ARBA" id="ARBA00022448"/>
    </source>
</evidence>
<evidence type="ECO:0000256" key="4">
    <source>
        <dbReference type="ARBA" id="ARBA00022989"/>
    </source>
</evidence>
<evidence type="ECO:0000256" key="5">
    <source>
        <dbReference type="ARBA" id="ARBA00023136"/>
    </source>
</evidence>
<feature type="transmembrane region" description="Helical" evidence="6">
    <location>
        <begin position="35"/>
        <end position="53"/>
    </location>
</feature>
<feature type="transmembrane region" description="Helical" evidence="6">
    <location>
        <begin position="260"/>
        <end position="283"/>
    </location>
</feature>
<keyword evidence="5 6" id="KW-0472">Membrane</keyword>
<evidence type="ECO:0000313" key="8">
    <source>
        <dbReference type="Proteomes" id="UP000199013"/>
    </source>
</evidence>
<protein>
    <submittedName>
        <fullName evidence="7">Mn2+/fe2+ transporter, nramp family</fullName>
    </submittedName>
</protein>
<dbReference type="PANTHER" id="PTHR11706">
    <property type="entry name" value="SOLUTE CARRIER PROTEIN FAMILY 11 MEMBER"/>
    <property type="match status" value="1"/>
</dbReference>
<evidence type="ECO:0000256" key="6">
    <source>
        <dbReference type="SAM" id="Phobius"/>
    </source>
</evidence>
<evidence type="ECO:0000313" key="7">
    <source>
        <dbReference type="EMBL" id="SBW26866.1"/>
    </source>
</evidence>
<feature type="transmembrane region" description="Helical" evidence="6">
    <location>
        <begin position="139"/>
        <end position="160"/>
    </location>
</feature>
<accession>A0A1C3PAP9</accession>
<feature type="transmembrane region" description="Helical" evidence="6">
    <location>
        <begin position="303"/>
        <end position="330"/>
    </location>
</feature>
<keyword evidence="4 6" id="KW-1133">Transmembrane helix</keyword>
<keyword evidence="8" id="KW-1185">Reference proteome</keyword>
<dbReference type="GO" id="GO:0015086">
    <property type="term" value="F:cadmium ion transmembrane transporter activity"/>
    <property type="evidence" value="ECO:0007669"/>
    <property type="project" value="TreeGrafter"/>
</dbReference>
<dbReference type="GO" id="GO:0034755">
    <property type="term" value="P:iron ion transmembrane transport"/>
    <property type="evidence" value="ECO:0007669"/>
    <property type="project" value="TreeGrafter"/>
</dbReference>
<dbReference type="GO" id="GO:0005384">
    <property type="term" value="F:manganese ion transmembrane transporter activity"/>
    <property type="evidence" value="ECO:0007669"/>
    <property type="project" value="TreeGrafter"/>
</dbReference>
<feature type="transmembrane region" description="Helical" evidence="6">
    <location>
        <begin position="212"/>
        <end position="239"/>
    </location>
</feature>
<name>A0A1C3PAP9_9ACTN</name>
<dbReference type="AlphaFoldDB" id="A0A1C3PAP9"/>
<proteinExistence type="predicted"/>
<evidence type="ECO:0000256" key="1">
    <source>
        <dbReference type="ARBA" id="ARBA00004141"/>
    </source>
</evidence>
<dbReference type="EMBL" id="FLUV01002133">
    <property type="protein sequence ID" value="SBW26866.1"/>
    <property type="molecule type" value="Genomic_DNA"/>
</dbReference>